<protein>
    <submittedName>
        <fullName evidence="2">Uncharacterized protein</fullName>
    </submittedName>
</protein>
<feature type="compositionally biased region" description="Polar residues" evidence="1">
    <location>
        <begin position="15"/>
        <end position="39"/>
    </location>
</feature>
<gene>
    <name evidence="2" type="ORF">GGX14DRAFT_483194</name>
</gene>
<comment type="caution">
    <text evidence="2">The sequence shown here is derived from an EMBL/GenBank/DDBJ whole genome shotgun (WGS) entry which is preliminary data.</text>
</comment>
<evidence type="ECO:0000313" key="2">
    <source>
        <dbReference type="EMBL" id="KAJ7190396.1"/>
    </source>
</evidence>
<dbReference type="Proteomes" id="UP001219525">
    <property type="component" value="Unassembled WGS sequence"/>
</dbReference>
<keyword evidence="3" id="KW-1185">Reference proteome</keyword>
<evidence type="ECO:0000313" key="3">
    <source>
        <dbReference type="Proteomes" id="UP001219525"/>
    </source>
</evidence>
<feature type="region of interest" description="Disordered" evidence="1">
    <location>
        <begin position="1"/>
        <end position="65"/>
    </location>
</feature>
<proteinExistence type="predicted"/>
<reference evidence="2" key="1">
    <citation type="submission" date="2023-03" db="EMBL/GenBank/DDBJ databases">
        <title>Massive genome expansion in bonnet fungi (Mycena s.s.) driven by repeated elements and novel gene families across ecological guilds.</title>
        <authorList>
            <consortium name="Lawrence Berkeley National Laboratory"/>
            <person name="Harder C.B."/>
            <person name="Miyauchi S."/>
            <person name="Viragh M."/>
            <person name="Kuo A."/>
            <person name="Thoen E."/>
            <person name="Andreopoulos B."/>
            <person name="Lu D."/>
            <person name="Skrede I."/>
            <person name="Drula E."/>
            <person name="Henrissat B."/>
            <person name="Morin E."/>
            <person name="Kohler A."/>
            <person name="Barry K."/>
            <person name="LaButti K."/>
            <person name="Morin E."/>
            <person name="Salamov A."/>
            <person name="Lipzen A."/>
            <person name="Mereny Z."/>
            <person name="Hegedus B."/>
            <person name="Baldrian P."/>
            <person name="Stursova M."/>
            <person name="Weitz H."/>
            <person name="Taylor A."/>
            <person name="Grigoriev I.V."/>
            <person name="Nagy L.G."/>
            <person name="Martin F."/>
            <person name="Kauserud H."/>
        </authorList>
    </citation>
    <scope>NUCLEOTIDE SEQUENCE</scope>
    <source>
        <strain evidence="2">9144</strain>
    </source>
</reference>
<dbReference type="AlphaFoldDB" id="A0AAD6ULW7"/>
<evidence type="ECO:0000256" key="1">
    <source>
        <dbReference type="SAM" id="MobiDB-lite"/>
    </source>
</evidence>
<name>A0AAD6ULW7_9AGAR</name>
<dbReference type="EMBL" id="JARJCW010000150">
    <property type="protein sequence ID" value="KAJ7190396.1"/>
    <property type="molecule type" value="Genomic_DNA"/>
</dbReference>
<sequence>MSARTASRPAVSSPLAGQTYTHPTGPATTRVTPQRTYSFPPSRALRPFPSLAPASAPGRKPVKMIQPPANQRASFELDLTQAEFSRQ</sequence>
<accession>A0AAD6ULW7</accession>
<organism evidence="2 3">
    <name type="scientific">Mycena pura</name>
    <dbReference type="NCBI Taxonomy" id="153505"/>
    <lineage>
        <taxon>Eukaryota</taxon>
        <taxon>Fungi</taxon>
        <taxon>Dikarya</taxon>
        <taxon>Basidiomycota</taxon>
        <taxon>Agaricomycotina</taxon>
        <taxon>Agaricomycetes</taxon>
        <taxon>Agaricomycetidae</taxon>
        <taxon>Agaricales</taxon>
        <taxon>Marasmiineae</taxon>
        <taxon>Mycenaceae</taxon>
        <taxon>Mycena</taxon>
    </lineage>
</organism>